<proteinExistence type="predicted"/>
<dbReference type="PATRIC" id="fig|171383.3.peg.630"/>
<evidence type="ECO:0000313" key="1">
    <source>
        <dbReference type="EMBL" id="KOO09354.1"/>
    </source>
</evidence>
<organism evidence="1 2">
    <name type="scientific">Vibrio hepatarius</name>
    <dbReference type="NCBI Taxonomy" id="171383"/>
    <lineage>
        <taxon>Bacteria</taxon>
        <taxon>Pseudomonadati</taxon>
        <taxon>Pseudomonadota</taxon>
        <taxon>Gammaproteobacteria</taxon>
        <taxon>Vibrionales</taxon>
        <taxon>Vibrionaceae</taxon>
        <taxon>Vibrio</taxon>
        <taxon>Vibrio oreintalis group</taxon>
    </lineage>
</organism>
<gene>
    <name evidence="1" type="ORF">AKJ31_03085</name>
</gene>
<reference evidence="2" key="1">
    <citation type="submission" date="2015-08" db="EMBL/GenBank/DDBJ databases">
        <title>Vibrio galatheae sp. nov., a novel member of the Vibrionaceae family isolated from the Solomon Islands.</title>
        <authorList>
            <person name="Giubergia S."/>
            <person name="Machado H."/>
            <person name="Mateiu R.V."/>
            <person name="Gram L."/>
        </authorList>
    </citation>
    <scope>NUCLEOTIDE SEQUENCE [LARGE SCALE GENOMIC DNA]</scope>
    <source>
        <strain evidence="2">DSM 19134</strain>
    </source>
</reference>
<sequence>MTQQNKETTLCCPLCGSEEYLLSEKNSMLCAECGSFFEDLEQVVAFEPHINLVMAERKTVIPLHACH</sequence>
<dbReference type="EMBL" id="LHPI01000001">
    <property type="protein sequence ID" value="KOO09354.1"/>
    <property type="molecule type" value="Genomic_DNA"/>
</dbReference>
<accession>A0A0M0I4W7</accession>
<dbReference type="AlphaFoldDB" id="A0A0M0I4W7"/>
<keyword evidence="2" id="KW-1185">Reference proteome</keyword>
<protein>
    <submittedName>
        <fullName evidence="1">Uncharacterized protein</fullName>
    </submittedName>
</protein>
<evidence type="ECO:0000313" key="2">
    <source>
        <dbReference type="Proteomes" id="UP000037530"/>
    </source>
</evidence>
<dbReference type="OrthoDB" id="5890812at2"/>
<name>A0A0M0I4W7_9VIBR</name>
<comment type="caution">
    <text evidence="1">The sequence shown here is derived from an EMBL/GenBank/DDBJ whole genome shotgun (WGS) entry which is preliminary data.</text>
</comment>
<dbReference type="Proteomes" id="UP000037530">
    <property type="component" value="Unassembled WGS sequence"/>
</dbReference>
<dbReference type="RefSeq" id="WP_053407610.1">
    <property type="nucleotide sequence ID" value="NZ_DAIPHI010000015.1"/>
</dbReference>